<feature type="compositionally biased region" description="Low complexity" evidence="2">
    <location>
        <begin position="658"/>
        <end position="683"/>
    </location>
</feature>
<feature type="region of interest" description="Disordered" evidence="2">
    <location>
        <begin position="276"/>
        <end position="313"/>
    </location>
</feature>
<feature type="region of interest" description="Disordered" evidence="2">
    <location>
        <begin position="655"/>
        <end position="693"/>
    </location>
</feature>
<reference evidence="4 5" key="1">
    <citation type="journal article" date="2010" name="Nature">
        <title>The Ectocarpus genome and the independent evolution of multicellularity in brown algae.</title>
        <authorList>
            <person name="Cock J.M."/>
            <person name="Sterck L."/>
            <person name="Rouze P."/>
            <person name="Scornet D."/>
            <person name="Allen A.E."/>
            <person name="Amoutzias G."/>
            <person name="Anthouard V."/>
            <person name="Artiguenave F."/>
            <person name="Aury J.M."/>
            <person name="Badger J.H."/>
            <person name="Beszteri B."/>
            <person name="Billiau K."/>
            <person name="Bonnet E."/>
            <person name="Bothwell J.H."/>
            <person name="Bowler C."/>
            <person name="Boyen C."/>
            <person name="Brownlee C."/>
            <person name="Carrano C.J."/>
            <person name="Charrier B."/>
            <person name="Cho G.Y."/>
            <person name="Coelho S.M."/>
            <person name="Collen J."/>
            <person name="Corre E."/>
            <person name="Da Silva C."/>
            <person name="Delage L."/>
            <person name="Delaroque N."/>
            <person name="Dittami S.M."/>
            <person name="Doulbeau S."/>
            <person name="Elias M."/>
            <person name="Farnham G."/>
            <person name="Gachon C.M."/>
            <person name="Gschloessl B."/>
            <person name="Heesch S."/>
            <person name="Jabbari K."/>
            <person name="Jubin C."/>
            <person name="Kawai H."/>
            <person name="Kimura K."/>
            <person name="Kloareg B."/>
            <person name="Kupper F.C."/>
            <person name="Lang D."/>
            <person name="Le Bail A."/>
            <person name="Leblanc C."/>
            <person name="Lerouge P."/>
            <person name="Lohr M."/>
            <person name="Lopez P.J."/>
            <person name="Martens C."/>
            <person name="Maumus F."/>
            <person name="Michel G."/>
            <person name="Miranda-Saavedra D."/>
            <person name="Morales J."/>
            <person name="Moreau H."/>
            <person name="Motomura T."/>
            <person name="Nagasato C."/>
            <person name="Napoli C.A."/>
            <person name="Nelson D.R."/>
            <person name="Nyvall-Collen P."/>
            <person name="Peters A.F."/>
            <person name="Pommier C."/>
            <person name="Potin P."/>
            <person name="Poulain J."/>
            <person name="Quesneville H."/>
            <person name="Read B."/>
            <person name="Rensing S.A."/>
            <person name="Ritter A."/>
            <person name="Rousvoal S."/>
            <person name="Samanta M."/>
            <person name="Samson G."/>
            <person name="Schroeder D.C."/>
            <person name="Segurens B."/>
            <person name="Strittmatter M."/>
            <person name="Tonon T."/>
            <person name="Tregear J.W."/>
            <person name="Valentin K."/>
            <person name="von Dassow P."/>
            <person name="Yamagishi T."/>
            <person name="Van de Peer Y."/>
            <person name="Wincker P."/>
        </authorList>
    </citation>
    <scope>NUCLEOTIDE SEQUENCE [LARGE SCALE GENOMIC DNA]</scope>
    <source>
        <strain evidence="5">Ec32 / CCAP1310/4</strain>
    </source>
</reference>
<sequence length="733" mass="80567">MRYYCAYLPRRFDGRPHAAFGEGDVGVPQRSCPSTPKQGTDRLVDKGREWFGPCTRGIRLVISQDDMESVSSLFGQITALRRGGLSPKDDENKLDAHVRVVMRIMKERLASLTEGPLQDAEVVMAKHGLYSICFQELISITCATNPDLSCALESLRDAHDGLLQDVPGIVQRTLDENQQGVSSTCVTRSLQEISSLRDSKESEAREAGELVQAAQALERETVAHHQELRQLHRRLNELEDENAALKTTHYAGHSSLQSRPRTPLHKPIPDGFTCSTTSSAREKHHALPSASITRYHGGEGEGGGITPEEGITPEPSLEHVRTVWFRWDQGGDGETADGKAAPTPAVAMAINGTRELSLKQLHDFIASVYASKEKYDLRCTTQRLPSQTLARHLDDFLVHRYGLTSMARSQAAALRLGVQRYRNADNAVKVFEMTLRNEVDEGFRVEQRKLERTVLDLIRVRIRERTERHDKIPNYHDRYSYRRLGGTSISKVAAGNSGSGPSSSGDHRQGGGGAHWYSGAGASSNATTESLLRSQTRPGALLAAADWQAVVQHVHKGADVQTVLFLIKEAISTRGSRRDRVDGKPKSGKGGSAAGMGQQSVPFGVFLEVLLGYQLHGYLRRLNIFREEFREADVNADGVLNPVQFLALAKRMLRRTQRTTTPSRQDTAQRHSTNGSPTTPGTNGRHRQAGPATKANLSCVEKIAATHLRAADPHGFGVITFSQCVLHLASSVA</sequence>
<evidence type="ECO:0000313" key="5">
    <source>
        <dbReference type="Proteomes" id="UP000002630"/>
    </source>
</evidence>
<evidence type="ECO:0000256" key="2">
    <source>
        <dbReference type="SAM" id="MobiDB-lite"/>
    </source>
</evidence>
<proteinExistence type="predicted"/>
<dbReference type="InterPro" id="IPR002048">
    <property type="entry name" value="EF_hand_dom"/>
</dbReference>
<dbReference type="Proteomes" id="UP000002630">
    <property type="component" value="Unassembled WGS sequence"/>
</dbReference>
<protein>
    <recommendedName>
        <fullName evidence="3">EF-hand domain-containing protein</fullName>
    </recommendedName>
</protein>
<keyword evidence="1" id="KW-0175">Coiled coil</keyword>
<feature type="compositionally biased region" description="Low complexity" evidence="2">
    <location>
        <begin position="495"/>
        <end position="504"/>
    </location>
</feature>
<evidence type="ECO:0000259" key="3">
    <source>
        <dbReference type="PROSITE" id="PS50222"/>
    </source>
</evidence>
<dbReference type="PANTHER" id="PTHR16306:SF1">
    <property type="entry name" value="CHROMOSOME UNDETERMINED SCAFFOLD_7, WHOLE GENOME SHOTGUN SEQUENCE"/>
    <property type="match status" value="1"/>
</dbReference>
<dbReference type="OrthoDB" id="2021138at2759"/>
<organism evidence="4 5">
    <name type="scientific">Ectocarpus siliculosus</name>
    <name type="common">Brown alga</name>
    <name type="synonym">Conferva siliculosa</name>
    <dbReference type="NCBI Taxonomy" id="2880"/>
    <lineage>
        <taxon>Eukaryota</taxon>
        <taxon>Sar</taxon>
        <taxon>Stramenopiles</taxon>
        <taxon>Ochrophyta</taxon>
        <taxon>PX clade</taxon>
        <taxon>Phaeophyceae</taxon>
        <taxon>Ectocarpales</taxon>
        <taxon>Ectocarpaceae</taxon>
        <taxon>Ectocarpus</taxon>
    </lineage>
</organism>
<feature type="compositionally biased region" description="Basic and acidic residues" evidence="2">
    <location>
        <begin position="576"/>
        <end position="585"/>
    </location>
</feature>
<dbReference type="eggNOG" id="ENOG502QVTY">
    <property type="taxonomic scope" value="Eukaryota"/>
</dbReference>
<gene>
    <name evidence="4" type="ORF">Esi_0234_0002</name>
</gene>
<feature type="region of interest" description="Disordered" evidence="2">
    <location>
        <begin position="575"/>
        <end position="595"/>
    </location>
</feature>
<feature type="domain" description="EF-hand" evidence="3">
    <location>
        <begin position="620"/>
        <end position="655"/>
    </location>
</feature>
<evidence type="ECO:0000313" key="4">
    <source>
        <dbReference type="EMBL" id="CBJ31114.1"/>
    </source>
</evidence>
<dbReference type="PANTHER" id="PTHR16306">
    <property type="entry name" value="TRANSLIN-ASSOCIATED FACTOR X-INTERACTING PROTEIN 1"/>
    <property type="match status" value="1"/>
</dbReference>
<feature type="coiled-coil region" evidence="1">
    <location>
        <begin position="200"/>
        <end position="248"/>
    </location>
</feature>
<dbReference type="GO" id="GO:0005737">
    <property type="term" value="C:cytoplasm"/>
    <property type="evidence" value="ECO:0007669"/>
    <property type="project" value="TreeGrafter"/>
</dbReference>
<dbReference type="EMBL" id="FN649760">
    <property type="protein sequence ID" value="CBJ31114.1"/>
    <property type="molecule type" value="Genomic_DNA"/>
</dbReference>
<evidence type="ECO:0000256" key="1">
    <source>
        <dbReference type="SAM" id="Coils"/>
    </source>
</evidence>
<keyword evidence="5" id="KW-1185">Reference proteome</keyword>
<dbReference type="PROSITE" id="PS50222">
    <property type="entry name" value="EF_HAND_2"/>
    <property type="match status" value="1"/>
</dbReference>
<dbReference type="AlphaFoldDB" id="D7FSH3"/>
<accession>D7FSH3</accession>
<dbReference type="InParanoid" id="D7FSH3"/>
<feature type="region of interest" description="Disordered" evidence="2">
    <location>
        <begin position="490"/>
        <end position="520"/>
    </location>
</feature>
<dbReference type="GO" id="GO:0005509">
    <property type="term" value="F:calcium ion binding"/>
    <property type="evidence" value="ECO:0007669"/>
    <property type="project" value="InterPro"/>
</dbReference>
<name>D7FSH3_ECTSI</name>